<gene>
    <name evidence="1" type="ORF">H9729_02745</name>
</gene>
<name>A0A9D2CQZ2_9FIRM</name>
<comment type="caution">
    <text evidence="1">The sequence shown here is derived from an EMBL/GenBank/DDBJ whole genome shotgun (WGS) entry which is preliminary data.</text>
</comment>
<proteinExistence type="predicted"/>
<evidence type="ECO:0000313" key="2">
    <source>
        <dbReference type="Proteomes" id="UP000886750"/>
    </source>
</evidence>
<dbReference type="Proteomes" id="UP000886750">
    <property type="component" value="Unassembled WGS sequence"/>
</dbReference>
<dbReference type="EMBL" id="DXCQ01000027">
    <property type="protein sequence ID" value="HIY96584.1"/>
    <property type="molecule type" value="Genomic_DNA"/>
</dbReference>
<sequence length="97" mass="10808">MAKLTKKETAFNERDALTDMREAERNLLRAYAGAAAEGGSRRLRTLLAQNFAAAAEDMYAVDCAMQREDQERGGVSAEEIKRAYTEFSRRGADLSEN</sequence>
<evidence type="ECO:0000313" key="1">
    <source>
        <dbReference type="EMBL" id="HIY96584.1"/>
    </source>
</evidence>
<organism evidence="1 2">
    <name type="scientific">Candidatus Borkfalkia excrementigallinarum</name>
    <dbReference type="NCBI Taxonomy" id="2838506"/>
    <lineage>
        <taxon>Bacteria</taxon>
        <taxon>Bacillati</taxon>
        <taxon>Bacillota</taxon>
        <taxon>Clostridia</taxon>
        <taxon>Christensenellales</taxon>
        <taxon>Christensenellaceae</taxon>
        <taxon>Candidatus Borkfalkia</taxon>
    </lineage>
</organism>
<accession>A0A9D2CQZ2</accession>
<reference evidence="1" key="1">
    <citation type="journal article" date="2021" name="PeerJ">
        <title>Extensive microbial diversity within the chicken gut microbiome revealed by metagenomics and culture.</title>
        <authorList>
            <person name="Gilroy R."/>
            <person name="Ravi A."/>
            <person name="Getino M."/>
            <person name="Pursley I."/>
            <person name="Horton D.L."/>
            <person name="Alikhan N.F."/>
            <person name="Baker D."/>
            <person name="Gharbi K."/>
            <person name="Hall N."/>
            <person name="Watson M."/>
            <person name="Adriaenssens E.M."/>
            <person name="Foster-Nyarko E."/>
            <person name="Jarju S."/>
            <person name="Secka A."/>
            <person name="Antonio M."/>
            <person name="Oren A."/>
            <person name="Chaudhuri R.R."/>
            <person name="La Ragione R."/>
            <person name="Hildebrand F."/>
            <person name="Pallen M.J."/>
        </authorList>
    </citation>
    <scope>NUCLEOTIDE SEQUENCE</scope>
    <source>
        <strain evidence="1">1345</strain>
    </source>
</reference>
<dbReference type="AlphaFoldDB" id="A0A9D2CQZ2"/>
<reference evidence="1" key="2">
    <citation type="submission" date="2021-04" db="EMBL/GenBank/DDBJ databases">
        <authorList>
            <person name="Gilroy R."/>
        </authorList>
    </citation>
    <scope>NUCLEOTIDE SEQUENCE</scope>
    <source>
        <strain evidence="1">1345</strain>
    </source>
</reference>
<protein>
    <submittedName>
        <fullName evidence="1">Uncharacterized protein</fullName>
    </submittedName>
</protein>